<dbReference type="InterPro" id="IPR045759">
    <property type="entry name" value="Ap4A_phos1/2_N"/>
</dbReference>
<dbReference type="Pfam" id="PF19327">
    <property type="entry name" value="Ap4A_phos_N"/>
    <property type="match status" value="1"/>
</dbReference>
<evidence type="ECO:0000256" key="1">
    <source>
        <dbReference type="SAM" id="MobiDB-lite"/>
    </source>
</evidence>
<dbReference type="Proteomes" id="UP000272025">
    <property type="component" value="Unassembled WGS sequence"/>
</dbReference>
<dbReference type="Gene3D" id="3.30.428.70">
    <property type="match status" value="1"/>
</dbReference>
<dbReference type="InterPro" id="IPR009163">
    <property type="entry name" value="Ap4A_phos1/2"/>
</dbReference>
<proteinExistence type="predicted"/>
<feature type="domain" description="ATP adenylyltransferase C-terminal" evidence="2">
    <location>
        <begin position="159"/>
        <end position="290"/>
    </location>
</feature>
<dbReference type="InterPro" id="IPR036265">
    <property type="entry name" value="HIT-like_sf"/>
</dbReference>
<dbReference type="PANTHER" id="PTHR38420">
    <property type="entry name" value="AP-4-A PHOSPHORYLASE II"/>
    <property type="match status" value="1"/>
</dbReference>
<evidence type="ECO:0000313" key="4">
    <source>
        <dbReference type="EMBL" id="ROT36195.1"/>
    </source>
</evidence>
<dbReference type="OrthoDB" id="10267950at2759"/>
<feature type="region of interest" description="Disordered" evidence="1">
    <location>
        <begin position="15"/>
        <end position="41"/>
    </location>
</feature>
<gene>
    <name evidence="4" type="ORF">SODALDRAFT_328557</name>
</gene>
<organism evidence="4 5">
    <name type="scientific">Sodiomyces alkalinus (strain CBS 110278 / VKM F-3762 / F11)</name>
    <name type="common">Alkaliphilic filamentous fungus</name>
    <dbReference type="NCBI Taxonomy" id="1314773"/>
    <lineage>
        <taxon>Eukaryota</taxon>
        <taxon>Fungi</taxon>
        <taxon>Dikarya</taxon>
        <taxon>Ascomycota</taxon>
        <taxon>Pezizomycotina</taxon>
        <taxon>Sordariomycetes</taxon>
        <taxon>Hypocreomycetidae</taxon>
        <taxon>Glomerellales</taxon>
        <taxon>Plectosphaerellaceae</taxon>
        <taxon>Sodiomyces</taxon>
    </lineage>
</organism>
<dbReference type="InterPro" id="IPR043171">
    <property type="entry name" value="Ap4A_phos1/2-like"/>
</dbReference>
<accession>A0A3N2PNV3</accession>
<dbReference type="GO" id="GO:0009117">
    <property type="term" value="P:nucleotide metabolic process"/>
    <property type="evidence" value="ECO:0007669"/>
    <property type="project" value="InterPro"/>
</dbReference>
<dbReference type="RefSeq" id="XP_028464001.1">
    <property type="nucleotide sequence ID" value="XM_028610728.1"/>
</dbReference>
<sequence>MIDALQLQLRFSPALANKPSAPRTNPSPESPHKPFNPFENPENGPLFITDLPPSHNLVLNKFAVVPEHFILATKKFKPQTHLLEPDDLEAAYACINAYHEKGAEGQLYVFFNSGPHSGASQPHRHLQLLPVARMKDGLEDPTAWDVLANRLVGGRTVETPFRTFAGAISAGMTGEELHAIYLTLYRQAVEAMRDHSLPGTEINESVTAKVDGEPAQISYNMAMTRNALVICPRRAEGATIVSSNGDLVGTLSLNGTVLAGTALVKSQAEWDTIRNDGNGRVLLDVLGKIGLPLDA</sequence>
<keyword evidence="4" id="KW-0808">Transferase</keyword>
<evidence type="ECO:0000259" key="3">
    <source>
        <dbReference type="Pfam" id="PF19327"/>
    </source>
</evidence>
<evidence type="ECO:0000259" key="2">
    <source>
        <dbReference type="Pfam" id="PF09830"/>
    </source>
</evidence>
<dbReference type="Pfam" id="PF09830">
    <property type="entry name" value="ATP_transf"/>
    <property type="match status" value="1"/>
</dbReference>
<protein>
    <submittedName>
        <fullName evidence="4">ATP adenylyltransferase</fullName>
    </submittedName>
</protein>
<dbReference type="InterPro" id="IPR019200">
    <property type="entry name" value="ATP_adenylylTrfase_C"/>
</dbReference>
<dbReference type="PANTHER" id="PTHR38420:SF3">
    <property type="entry name" value="5',5'''-P-1,P-4-TETRAPHOSPHATE PHOSPHORYLASE 2"/>
    <property type="match status" value="1"/>
</dbReference>
<keyword evidence="4" id="KW-0548">Nucleotidyltransferase</keyword>
<feature type="domain" description="Ap4A phosphorylase 1/2 N-terminal" evidence="3">
    <location>
        <begin position="6"/>
        <end position="139"/>
    </location>
</feature>
<dbReference type="EMBL" id="ML119060">
    <property type="protein sequence ID" value="ROT36195.1"/>
    <property type="molecule type" value="Genomic_DNA"/>
</dbReference>
<name>A0A3N2PNV3_SODAK</name>
<evidence type="ECO:0000313" key="5">
    <source>
        <dbReference type="Proteomes" id="UP000272025"/>
    </source>
</evidence>
<dbReference type="GO" id="GO:0005524">
    <property type="term" value="F:ATP binding"/>
    <property type="evidence" value="ECO:0007669"/>
    <property type="project" value="InterPro"/>
</dbReference>
<keyword evidence="5" id="KW-1185">Reference proteome</keyword>
<dbReference type="STRING" id="1314773.A0A3N2PNV3"/>
<dbReference type="GO" id="GO:0003877">
    <property type="term" value="F:ATP:ADP adenylyltransferase activity"/>
    <property type="evidence" value="ECO:0007669"/>
    <property type="project" value="InterPro"/>
</dbReference>
<dbReference type="SUPFAM" id="SSF54197">
    <property type="entry name" value="HIT-like"/>
    <property type="match status" value="1"/>
</dbReference>
<dbReference type="GeneID" id="39579206"/>
<reference evidence="4 5" key="1">
    <citation type="journal article" date="2018" name="Mol. Ecol.">
        <title>The obligate alkalophilic soda-lake fungus Sodiomyces alkalinus has shifted to a protein diet.</title>
        <authorList>
            <person name="Grum-Grzhimaylo A.A."/>
            <person name="Falkoski D.L."/>
            <person name="van den Heuvel J."/>
            <person name="Valero-Jimenez C.A."/>
            <person name="Min B."/>
            <person name="Choi I.G."/>
            <person name="Lipzen A."/>
            <person name="Daum C.G."/>
            <person name="Aanen D.K."/>
            <person name="Tsang A."/>
            <person name="Henrissat B."/>
            <person name="Bilanenko E.N."/>
            <person name="de Vries R.P."/>
            <person name="van Kan J.A.L."/>
            <person name="Grigoriev I.V."/>
            <person name="Debets A.J.M."/>
        </authorList>
    </citation>
    <scope>NUCLEOTIDE SEQUENCE [LARGE SCALE GENOMIC DNA]</scope>
    <source>
        <strain evidence="4 5">F11</strain>
    </source>
</reference>
<dbReference type="AlphaFoldDB" id="A0A3N2PNV3"/>